<gene>
    <name evidence="6" type="ORF">QYM36_003325</name>
</gene>
<evidence type="ECO:0000256" key="3">
    <source>
        <dbReference type="ARBA" id="ARBA00023186"/>
    </source>
</evidence>
<dbReference type="EMBL" id="JAVRJZ010000005">
    <property type="protein sequence ID" value="KAK2723090.1"/>
    <property type="molecule type" value="Genomic_DNA"/>
</dbReference>
<dbReference type="Proteomes" id="UP001187531">
    <property type="component" value="Unassembled WGS sequence"/>
</dbReference>
<keyword evidence="7" id="KW-1185">Reference proteome</keyword>
<dbReference type="GO" id="GO:0048487">
    <property type="term" value="F:beta-tubulin binding"/>
    <property type="evidence" value="ECO:0007669"/>
    <property type="project" value="InterPro"/>
</dbReference>
<dbReference type="Pfam" id="PF23579">
    <property type="entry name" value="ARM_TBCD"/>
    <property type="match status" value="1"/>
</dbReference>
<dbReference type="PANTHER" id="PTHR12658">
    <property type="entry name" value="BETA-TUBULIN COFACTOR D"/>
    <property type="match status" value="1"/>
</dbReference>
<dbReference type="GO" id="GO:0034333">
    <property type="term" value="P:adherens junction assembly"/>
    <property type="evidence" value="ECO:0007669"/>
    <property type="project" value="TreeGrafter"/>
</dbReference>
<comment type="similarity">
    <text evidence="1">Belongs to the TBCD family.</text>
</comment>
<evidence type="ECO:0000256" key="1">
    <source>
        <dbReference type="ARBA" id="ARBA00006853"/>
    </source>
</evidence>
<dbReference type="Pfam" id="PF12612">
    <property type="entry name" value="TFCD_C"/>
    <property type="match status" value="1"/>
</dbReference>
<dbReference type="GO" id="GO:0007021">
    <property type="term" value="P:tubulin complex assembly"/>
    <property type="evidence" value="ECO:0007669"/>
    <property type="project" value="InterPro"/>
</dbReference>
<sequence length="1136" mass="128179">MDNDLEEPIGLACAKIEFSEKDTLLAAISKIGEENFEKRLQDFTTTLNLYQEQPHLLDPSLPEFIGQLLLLLTKDVELRRKASKFIYVLMKVRGFKRALKCFPHEVSDLEVVLNLLKQESPGDIENWEVSYVLLLWLSLIILIPFDLKRFDDGCQEPLITRVINIIKTYLKSYLSSQEAAAYLASVYLTRPDVKEIELLPFISWCQEVLLVDEIRPRLGVLRALSSVFKRGRREDLISLSEPLFRSLSKYNLMTSTEIMLRKLYLKLVQRIGLCVLKSRVAKWRYQRGSRSLAINLLSEGTSQGKEIVDEDIEEDSSVPELLEEVVDSLLNGLRDCDTVVRWSSAKGIGRIANRLQKHFVGDVLSSVLDLFTVTEADSAWHGGCLALAELGRRGLLLPERLSEVIPLLLKALTYDELRGSFSVGRNIRDAACYVCWSFARAYDPAVLAPFLDDLARGLLITAVFDREINCRRAAAAAFQEHVGRQGALPHGIDILTTVDYFSVGMKPHAYLELSCFVGKYPEYTASLIDHLMEFKVGHWDLVIRDLTAKALRRLTHLAPEYIIANIIPVLIYRSTIVELYLRHGSILALSEIFSALSEIARTKEVTTAELVGRDLAQKSIEVTITLSTGRFLSGLGSDITKQALCYLIRRCCEANLCPKDGNRIDVWQSVIDISLQDKRRAVQKAAATALHSFASIYYTDSARSLIATKKCISSLLSKNQDFRCGYALALCEIPPEVMEIPAIEVIEALKKCTEITSDTEKWTDTRQYSLRALSIFCINYFEKIENYNNVASEVLQSFLKALGDYTADSRGDIGAGVRETAMDSIKEFLLFCVSKTVHIEEDLVVKIFQSIVQQAMEKIDRTRNVAGSVFCKLLHNEPRIPNIPEYELLLANFPKDDVVNINWATPTDAIPRFVQLLVSPVFCKPEVLGLVSTVGGLTASLAHVASTSLFSFLKKEKRSKVVPMFCDSITEIFKENSKNDRIILQIFPFLDRVLGSSYIDTILEDETNHFSSEILELTKAEIFNSSKPQKIIASIDVFCQLVHAHKNIAKKSLVQLSILMCHKFPRVRKITASRLYETLVLYSDGDVVPVENVEEVMSVLCETNWDMDLSTLREVRNNLCKLMDVKPPVKKVISSR</sequence>
<dbReference type="InterPro" id="IPR058033">
    <property type="entry name" value="ARM_TBCD_2nd"/>
</dbReference>
<keyword evidence="3" id="KW-0143">Chaperone</keyword>
<evidence type="ECO:0000313" key="7">
    <source>
        <dbReference type="Proteomes" id="UP001187531"/>
    </source>
</evidence>
<dbReference type="GO" id="GO:0016328">
    <property type="term" value="C:lateral plasma membrane"/>
    <property type="evidence" value="ECO:0007669"/>
    <property type="project" value="TreeGrafter"/>
</dbReference>
<proteinExistence type="inferred from homology"/>
<accession>A0AA88LIJ3</accession>
<reference evidence="6" key="1">
    <citation type="submission" date="2023-07" db="EMBL/GenBank/DDBJ databases">
        <title>Chromosome-level genome assembly of Artemia franciscana.</title>
        <authorList>
            <person name="Jo E."/>
        </authorList>
    </citation>
    <scope>NUCLEOTIDE SEQUENCE</scope>
    <source>
        <tissue evidence="6">Whole body</tissue>
    </source>
</reference>
<dbReference type="InterPro" id="IPR022577">
    <property type="entry name" value="TBCD_C"/>
</dbReference>
<evidence type="ECO:0000256" key="2">
    <source>
        <dbReference type="ARBA" id="ARBA00015003"/>
    </source>
</evidence>
<dbReference type="GO" id="GO:0005096">
    <property type="term" value="F:GTPase activator activity"/>
    <property type="evidence" value="ECO:0007669"/>
    <property type="project" value="InterPro"/>
</dbReference>
<feature type="domain" description="Tubulin-folding cofactor D C-terminal" evidence="4">
    <location>
        <begin position="846"/>
        <end position="1030"/>
    </location>
</feature>
<evidence type="ECO:0000313" key="6">
    <source>
        <dbReference type="EMBL" id="KAK2723090.1"/>
    </source>
</evidence>
<dbReference type="SUPFAM" id="SSF48371">
    <property type="entry name" value="ARM repeat"/>
    <property type="match status" value="2"/>
</dbReference>
<feature type="domain" description="Tubulin-folding cofactor D ARM repeats" evidence="5">
    <location>
        <begin position="259"/>
        <end position="492"/>
    </location>
</feature>
<dbReference type="InterPro" id="IPR011989">
    <property type="entry name" value="ARM-like"/>
</dbReference>
<evidence type="ECO:0000259" key="5">
    <source>
        <dbReference type="Pfam" id="PF25767"/>
    </source>
</evidence>
<dbReference type="InterPro" id="IPR016024">
    <property type="entry name" value="ARM-type_fold"/>
</dbReference>
<dbReference type="EMBL" id="JAVRJZ010000005">
    <property type="protein sequence ID" value="KAK2723089.1"/>
    <property type="molecule type" value="Genomic_DNA"/>
</dbReference>
<dbReference type="GO" id="GO:0070830">
    <property type="term" value="P:bicellular tight junction assembly"/>
    <property type="evidence" value="ECO:0007669"/>
    <property type="project" value="TreeGrafter"/>
</dbReference>
<dbReference type="EMBL" id="JAVRJZ010000005">
    <property type="protein sequence ID" value="KAK2723088.1"/>
    <property type="molecule type" value="Genomic_DNA"/>
</dbReference>
<dbReference type="GO" id="GO:0007023">
    <property type="term" value="P:post-chaperonin tubulin folding pathway"/>
    <property type="evidence" value="ECO:0007669"/>
    <property type="project" value="InterPro"/>
</dbReference>
<dbReference type="PANTHER" id="PTHR12658:SF0">
    <property type="entry name" value="TUBULIN-SPECIFIC CHAPERONE D"/>
    <property type="match status" value="1"/>
</dbReference>
<dbReference type="GO" id="GO:0000226">
    <property type="term" value="P:microtubule cytoskeleton organization"/>
    <property type="evidence" value="ECO:0007669"/>
    <property type="project" value="TreeGrafter"/>
</dbReference>
<evidence type="ECO:0000259" key="4">
    <source>
        <dbReference type="Pfam" id="PF12612"/>
    </source>
</evidence>
<organism evidence="6 7">
    <name type="scientific">Artemia franciscana</name>
    <name type="common">Brine shrimp</name>
    <name type="synonym">Artemia sanfranciscana</name>
    <dbReference type="NCBI Taxonomy" id="6661"/>
    <lineage>
        <taxon>Eukaryota</taxon>
        <taxon>Metazoa</taxon>
        <taxon>Ecdysozoa</taxon>
        <taxon>Arthropoda</taxon>
        <taxon>Crustacea</taxon>
        <taxon>Branchiopoda</taxon>
        <taxon>Anostraca</taxon>
        <taxon>Artemiidae</taxon>
        <taxon>Artemia</taxon>
    </lineage>
</organism>
<comment type="caution">
    <text evidence="6">The sequence shown here is derived from an EMBL/GenBank/DDBJ whole genome shotgun (WGS) entry which is preliminary data.</text>
</comment>
<dbReference type="InterPro" id="IPR033162">
    <property type="entry name" value="TBCD"/>
</dbReference>
<dbReference type="Pfam" id="PF25767">
    <property type="entry name" value="ARM_TBCD_2nd"/>
    <property type="match status" value="1"/>
</dbReference>
<protein>
    <recommendedName>
        <fullName evidence="2">Tubulin-specific chaperone D</fullName>
    </recommendedName>
</protein>
<dbReference type="EMBL" id="JAVRJZ010000005">
    <property type="protein sequence ID" value="KAK2723085.1"/>
    <property type="molecule type" value="Genomic_DNA"/>
</dbReference>
<dbReference type="AlphaFoldDB" id="A0AA88LIJ3"/>
<dbReference type="Gene3D" id="1.25.10.10">
    <property type="entry name" value="Leucine-rich Repeat Variant"/>
    <property type="match status" value="2"/>
</dbReference>
<name>A0AA88LIJ3_ARTSF</name>